<evidence type="ECO:0000256" key="3">
    <source>
        <dbReference type="ARBA" id="ARBA00022617"/>
    </source>
</evidence>
<organism evidence="14 15">
    <name type="scientific">Candidatus Desulfolinea nitratireducens</name>
    <dbReference type="NCBI Taxonomy" id="2841698"/>
    <lineage>
        <taxon>Bacteria</taxon>
        <taxon>Bacillati</taxon>
        <taxon>Chloroflexota</taxon>
        <taxon>Anaerolineae</taxon>
        <taxon>Anaerolineales</taxon>
        <taxon>Anaerolineales incertae sedis</taxon>
        <taxon>Candidatus Desulfolinea</taxon>
    </lineage>
</organism>
<dbReference type="SUPFAM" id="SSF48695">
    <property type="entry name" value="Multiheme cytochromes"/>
    <property type="match status" value="1"/>
</dbReference>
<dbReference type="Gene3D" id="1.10.760.10">
    <property type="entry name" value="Cytochrome c-like domain"/>
    <property type="match status" value="5"/>
</dbReference>
<sequence>MNEKEKKDYLAGYKKAKEKGVHFYPDILFKDAVVSLLIFILLAALAYFLGAPLEERANPSDTNYTPKPEWYFLFLFQLLKYFPGELEVIGVIVIPTLAIIFLFLLPVLDRSAKRHYSSRPWIIGITSVLGIGIIFLSIQSIRETPPPAEAGLGDPIAALYAENCASCHGPMITVPEGTNLHLIITQGSHEGGMPAWSGDLTNNEIDALAGFVLSPRGHELFNSNCGECHETAELVSSSPIELKAALNLGSEYPAHSELDIPNWDEVLSAQNRTSLLNFLVAPDGQRLFAINCSACHGRSVAYTGEEAELESLISQGGLHLEMPPWQEKLSSDDLDALARYVSSTDASAEDAELFSQLCSSCHGTLIPQMNDFDLARDKIATGGAHETMPVWGEVLTSEQLDALVSYTMDASEGTPLEVGRDIFSKNCALCHGDFGEGGVNPARPDDVIAPISSAEYLKTRDDHTLFQIIAQGQPNFGMSPFGSAFGGPLDDDQINTIITYMRSWEANPPVEYPPEMTLPDNVDLSGVEIFETLCSQCHRPDGSGIGPVLSDPDFQKNNTDQEIFNTISKGHPNSSMIAWSQILTDDQILQLVKILRNLNNDGSEAGTSGPASFANDVRPLFEEHCTICHGQMGGWNADTSENVINTGNNAPSVIPGDAKNSLLAQKMLGTQSSGGIMPPAGLLAEDQVRIILDWITAGAPDN</sequence>
<dbReference type="InterPro" id="IPR036280">
    <property type="entry name" value="Multihaem_cyt_sf"/>
</dbReference>
<feature type="transmembrane region" description="Helical" evidence="11">
    <location>
        <begin position="27"/>
        <end position="49"/>
    </location>
</feature>
<evidence type="ECO:0000256" key="8">
    <source>
        <dbReference type="ARBA" id="ARBA00023004"/>
    </source>
</evidence>
<dbReference type="GO" id="GO:0016020">
    <property type="term" value="C:membrane"/>
    <property type="evidence" value="ECO:0007669"/>
    <property type="project" value="UniProtKB-SubCell"/>
</dbReference>
<keyword evidence="4 11" id="KW-0812">Transmembrane</keyword>
<evidence type="ECO:0000313" key="14">
    <source>
        <dbReference type="EMBL" id="MBC8336389.1"/>
    </source>
</evidence>
<dbReference type="PROSITE" id="PS51003">
    <property type="entry name" value="CYTB_CTER"/>
    <property type="match status" value="1"/>
</dbReference>
<dbReference type="Pfam" id="PF13442">
    <property type="entry name" value="Cytochrome_CBB3"/>
    <property type="match status" value="5"/>
</dbReference>
<comment type="subcellular location">
    <subcellularLocation>
        <location evidence="1">Membrane</location>
        <topology evidence="1">Multi-pass membrane protein</topology>
    </subcellularLocation>
</comment>
<protein>
    <submittedName>
        <fullName evidence="14">C-type cytochrome</fullName>
    </submittedName>
</protein>
<evidence type="ECO:0000256" key="1">
    <source>
        <dbReference type="ARBA" id="ARBA00004141"/>
    </source>
</evidence>
<feature type="transmembrane region" description="Helical" evidence="11">
    <location>
        <begin position="120"/>
        <end position="138"/>
    </location>
</feature>
<evidence type="ECO:0000256" key="5">
    <source>
        <dbReference type="ARBA" id="ARBA00022723"/>
    </source>
</evidence>
<dbReference type="InterPro" id="IPR050597">
    <property type="entry name" value="Cytochrome_c_Oxidase_Subunit"/>
</dbReference>
<dbReference type="PROSITE" id="PS51007">
    <property type="entry name" value="CYTC"/>
    <property type="match status" value="5"/>
</dbReference>
<gene>
    <name evidence="14" type="ORF">H8E29_14080</name>
</gene>
<name>A0A8J6TJZ5_9CHLR</name>
<keyword evidence="6" id="KW-0249">Electron transport</keyword>
<keyword evidence="3 10" id="KW-0349">Heme</keyword>
<comment type="caution">
    <text evidence="14">The sequence shown here is derived from an EMBL/GenBank/DDBJ whole genome shotgun (WGS) entry which is preliminary data.</text>
</comment>
<dbReference type="InterPro" id="IPR005798">
    <property type="entry name" value="Cyt_b/b6_C"/>
</dbReference>
<keyword evidence="9 11" id="KW-0472">Membrane</keyword>
<feature type="transmembrane region" description="Helical" evidence="11">
    <location>
        <begin position="88"/>
        <end position="108"/>
    </location>
</feature>
<proteinExistence type="predicted"/>
<evidence type="ECO:0000256" key="11">
    <source>
        <dbReference type="SAM" id="Phobius"/>
    </source>
</evidence>
<dbReference type="Pfam" id="PF00032">
    <property type="entry name" value="Cytochrom_B_C"/>
    <property type="match status" value="1"/>
</dbReference>
<dbReference type="GO" id="GO:0009055">
    <property type="term" value="F:electron transfer activity"/>
    <property type="evidence" value="ECO:0007669"/>
    <property type="project" value="InterPro"/>
</dbReference>
<evidence type="ECO:0000256" key="6">
    <source>
        <dbReference type="ARBA" id="ARBA00022982"/>
    </source>
</evidence>
<evidence type="ECO:0000259" key="12">
    <source>
        <dbReference type="PROSITE" id="PS51003"/>
    </source>
</evidence>
<feature type="domain" description="Cytochrome c" evidence="13">
    <location>
        <begin position="521"/>
        <end position="599"/>
    </location>
</feature>
<evidence type="ECO:0000259" key="13">
    <source>
        <dbReference type="PROSITE" id="PS51007"/>
    </source>
</evidence>
<dbReference type="InterPro" id="IPR009056">
    <property type="entry name" value="Cyt_c-like_dom"/>
</dbReference>
<feature type="domain" description="Cytochrome c" evidence="13">
    <location>
        <begin position="414"/>
        <end position="505"/>
    </location>
</feature>
<dbReference type="GO" id="GO:0016491">
    <property type="term" value="F:oxidoreductase activity"/>
    <property type="evidence" value="ECO:0007669"/>
    <property type="project" value="InterPro"/>
</dbReference>
<reference evidence="14 15" key="1">
    <citation type="submission" date="2020-08" db="EMBL/GenBank/DDBJ databases">
        <title>Bridging the membrane lipid divide: bacteria of the FCB group superphylum have the potential to synthesize archaeal ether lipids.</title>
        <authorList>
            <person name="Villanueva L."/>
            <person name="Von Meijenfeldt F.A.B."/>
            <person name="Westbye A.B."/>
            <person name="Yadav S."/>
            <person name="Hopmans E.C."/>
            <person name="Dutilh B.E."/>
            <person name="Sinninghe Damste J.S."/>
        </authorList>
    </citation>
    <scope>NUCLEOTIDE SEQUENCE [LARGE SCALE GENOMIC DNA]</scope>
    <source>
        <strain evidence="14">NIOZ-UU36</strain>
    </source>
</reference>
<dbReference type="PANTHER" id="PTHR33751">
    <property type="entry name" value="CBB3-TYPE CYTOCHROME C OXIDASE SUBUNIT FIXP"/>
    <property type="match status" value="1"/>
</dbReference>
<dbReference type="GO" id="GO:0020037">
    <property type="term" value="F:heme binding"/>
    <property type="evidence" value="ECO:0007669"/>
    <property type="project" value="InterPro"/>
</dbReference>
<evidence type="ECO:0000256" key="9">
    <source>
        <dbReference type="ARBA" id="ARBA00023136"/>
    </source>
</evidence>
<dbReference type="EMBL" id="JACNJN010000158">
    <property type="protein sequence ID" value="MBC8336389.1"/>
    <property type="molecule type" value="Genomic_DNA"/>
</dbReference>
<dbReference type="Pfam" id="PF07635">
    <property type="entry name" value="PSCyt1"/>
    <property type="match status" value="1"/>
</dbReference>
<dbReference type="InterPro" id="IPR011429">
    <property type="entry name" value="Cyt_c_Planctomycete-type"/>
</dbReference>
<dbReference type="Proteomes" id="UP000614469">
    <property type="component" value="Unassembled WGS sequence"/>
</dbReference>
<dbReference type="InterPro" id="IPR027387">
    <property type="entry name" value="Cytb/b6-like_sf"/>
</dbReference>
<dbReference type="InterPro" id="IPR036150">
    <property type="entry name" value="Cyt_b/b6_C_sf"/>
</dbReference>
<dbReference type="SUPFAM" id="SSF81648">
    <property type="entry name" value="a domain/subunit of cytochrome bc1 complex (Ubiquinol-cytochrome c reductase)"/>
    <property type="match status" value="1"/>
</dbReference>
<evidence type="ECO:0000256" key="7">
    <source>
        <dbReference type="ARBA" id="ARBA00022989"/>
    </source>
</evidence>
<dbReference type="AlphaFoldDB" id="A0A8J6TJZ5"/>
<dbReference type="Gene3D" id="1.20.810.10">
    <property type="entry name" value="Cytochrome Bc1 Complex, Chain C"/>
    <property type="match status" value="1"/>
</dbReference>
<keyword evidence="7 11" id="KW-1133">Transmembrane helix</keyword>
<dbReference type="SUPFAM" id="SSF46626">
    <property type="entry name" value="Cytochrome c"/>
    <property type="match status" value="4"/>
</dbReference>
<keyword evidence="8 10" id="KW-0408">Iron</keyword>
<evidence type="ECO:0000256" key="4">
    <source>
        <dbReference type="ARBA" id="ARBA00022692"/>
    </source>
</evidence>
<feature type="domain" description="Cytochrome b/b6 C-terminal region profile" evidence="12">
    <location>
        <begin position="13"/>
        <end position="137"/>
    </location>
</feature>
<dbReference type="GO" id="GO:0046872">
    <property type="term" value="F:metal ion binding"/>
    <property type="evidence" value="ECO:0007669"/>
    <property type="project" value="UniProtKB-KW"/>
</dbReference>
<evidence type="ECO:0000256" key="10">
    <source>
        <dbReference type="PROSITE-ProRule" id="PRU00433"/>
    </source>
</evidence>
<dbReference type="InterPro" id="IPR036909">
    <property type="entry name" value="Cyt_c-like_dom_sf"/>
</dbReference>
<accession>A0A8J6TJZ5</accession>
<evidence type="ECO:0000256" key="2">
    <source>
        <dbReference type="ARBA" id="ARBA00022448"/>
    </source>
</evidence>
<dbReference type="PANTHER" id="PTHR33751:SF1">
    <property type="entry name" value="CBB3-TYPE CYTOCHROME C OXIDASE SUBUNIT FIXP"/>
    <property type="match status" value="1"/>
</dbReference>
<feature type="domain" description="Cytochrome c" evidence="13">
    <location>
        <begin position="279"/>
        <end position="411"/>
    </location>
</feature>
<keyword evidence="5 10" id="KW-0479">Metal-binding</keyword>
<feature type="domain" description="Cytochrome c" evidence="13">
    <location>
        <begin position="604"/>
        <end position="699"/>
    </location>
</feature>
<feature type="domain" description="Cytochrome c" evidence="13">
    <location>
        <begin position="148"/>
        <end position="283"/>
    </location>
</feature>
<keyword evidence="2" id="KW-0813">Transport</keyword>
<evidence type="ECO:0000313" key="15">
    <source>
        <dbReference type="Proteomes" id="UP000614469"/>
    </source>
</evidence>